<organism evidence="1 2">
    <name type="scientific">Mycolicibacterium confluentis</name>
    <dbReference type="NCBI Taxonomy" id="28047"/>
    <lineage>
        <taxon>Bacteria</taxon>
        <taxon>Bacillati</taxon>
        <taxon>Actinomycetota</taxon>
        <taxon>Actinomycetes</taxon>
        <taxon>Mycobacteriales</taxon>
        <taxon>Mycobacteriaceae</taxon>
        <taxon>Mycolicibacterium</taxon>
    </lineage>
</organism>
<accession>A0A7I7Y172</accession>
<dbReference type="RefSeq" id="WP_234813088.1">
    <property type="nucleotide sequence ID" value="NZ_AP022612.1"/>
</dbReference>
<dbReference type="AlphaFoldDB" id="A0A7I7Y172"/>
<reference evidence="1" key="2">
    <citation type="submission" date="2020-02" db="EMBL/GenBank/DDBJ databases">
        <authorList>
            <person name="Matsumoto Y."/>
            <person name="Motooka D."/>
            <person name="Nakamura S."/>
        </authorList>
    </citation>
    <scope>NUCLEOTIDE SEQUENCE</scope>
    <source>
        <strain evidence="1">JCM 13671</strain>
    </source>
</reference>
<protein>
    <submittedName>
        <fullName evidence="1">Uncharacterized protein</fullName>
    </submittedName>
</protein>
<sequence>MDDQPLFSEPGASWYWVLAGPASAVAMMMVQLSSGNGVQWVVPIAFLVLVSGFVALQVKAARIHTSVELTRTHLRQGTQTVNVDEIVKVYPAPKVTGRRHYDGRIVAKNNALTNRALRQAGIDAADLAEKAEPEPQEPDTDRATVEKWQASRALGELTGVPRGRTGIGLRLTGGRTAQAWARNHKGLRMALTPLVEERAEPSGKP</sequence>
<evidence type="ECO:0000313" key="2">
    <source>
        <dbReference type="Proteomes" id="UP000466931"/>
    </source>
</evidence>
<dbReference type="Proteomes" id="UP000466931">
    <property type="component" value="Chromosome"/>
</dbReference>
<dbReference type="EMBL" id="AP022612">
    <property type="protein sequence ID" value="BBZ35410.1"/>
    <property type="molecule type" value="Genomic_DNA"/>
</dbReference>
<reference evidence="1" key="1">
    <citation type="journal article" date="2019" name="Emerg. Microbes Infect.">
        <title>Comprehensive subspecies identification of 175 nontuberculous mycobacteria species based on 7547 genomic profiles.</title>
        <authorList>
            <person name="Matsumoto Y."/>
            <person name="Kinjo T."/>
            <person name="Motooka D."/>
            <person name="Nabeya D."/>
            <person name="Jung N."/>
            <person name="Uechi K."/>
            <person name="Horii T."/>
            <person name="Iida T."/>
            <person name="Fujita J."/>
            <person name="Nakamura S."/>
        </authorList>
    </citation>
    <scope>NUCLEOTIDE SEQUENCE [LARGE SCALE GENOMIC DNA]</scope>
    <source>
        <strain evidence="1">JCM 13671</strain>
    </source>
</reference>
<proteinExistence type="predicted"/>
<keyword evidence="2" id="KW-1185">Reference proteome</keyword>
<gene>
    <name evidence="1" type="ORF">MCNF_40150</name>
</gene>
<name>A0A7I7Y172_9MYCO</name>
<evidence type="ECO:0000313" key="1">
    <source>
        <dbReference type="EMBL" id="BBZ35410.1"/>
    </source>
</evidence>